<sequence>MHNPQGIGGTGKPAETGIGGTGQVAHKPGGIGGTGKQSGEGIGGTGNVAQNKQTKPGGIGGTGIVGTITGFGSIWVSNAHITFDEQTPITINQQPASAGAFQLGQVVAVIADKTTGSANTEFDYPAKSIDIIYEVSGPINQILQGKQALDILNQSVLVDHHTAIFDHKSGETLTLAQLDLGDQIEVSGFRRDDGQIVASRLDIVPELDQVQLIGELEQTSEGHWQINNQNLALDKLLAEELLESEELDQRVLVSGQLEGDIFHVESIKADSIEFVLEHVNELIYEGYVSETEEDGTINIGGYEFELEDAIELDEGIDVEEYENQLHDDDEEYFDEDEADTDFYEDDSEQEDYSNQEDEYAEDDFHDEDFEEEYYEDDDALDADFEEEFYEEDMEPEFEDYYYEEDFDPEFEEDFDPEE</sequence>
<dbReference type="EMBL" id="BAABBN010000012">
    <property type="protein sequence ID" value="GAA3935996.1"/>
    <property type="molecule type" value="Genomic_DNA"/>
</dbReference>
<reference evidence="4" key="1">
    <citation type="journal article" date="2019" name="Int. J. Syst. Evol. Microbiol.">
        <title>The Global Catalogue of Microorganisms (GCM) 10K type strain sequencing project: providing services to taxonomists for standard genome sequencing and annotation.</title>
        <authorList>
            <consortium name="The Broad Institute Genomics Platform"/>
            <consortium name="The Broad Institute Genome Sequencing Center for Infectious Disease"/>
            <person name="Wu L."/>
            <person name="Ma J."/>
        </authorList>
    </citation>
    <scope>NUCLEOTIDE SEQUENCE [LARGE SCALE GENOMIC DNA]</scope>
    <source>
        <strain evidence="4">JCM 17551</strain>
    </source>
</reference>
<organism evidence="3 4">
    <name type="scientific">Litoribacillus peritrichatus</name>
    <dbReference type="NCBI Taxonomy" id="718191"/>
    <lineage>
        <taxon>Bacteria</taxon>
        <taxon>Pseudomonadati</taxon>
        <taxon>Pseudomonadota</taxon>
        <taxon>Gammaproteobacteria</taxon>
        <taxon>Oceanospirillales</taxon>
        <taxon>Oceanospirillaceae</taxon>
        <taxon>Litoribacillus</taxon>
    </lineage>
</organism>
<evidence type="ECO:0000313" key="4">
    <source>
        <dbReference type="Proteomes" id="UP001501565"/>
    </source>
</evidence>
<gene>
    <name evidence="3" type="ORF">GCM10022277_35590</name>
</gene>
<feature type="region of interest" description="Disordered" evidence="1">
    <location>
        <begin position="343"/>
        <end position="367"/>
    </location>
</feature>
<feature type="region of interest" description="Disordered" evidence="1">
    <location>
        <begin position="1"/>
        <end position="56"/>
    </location>
</feature>
<feature type="compositionally biased region" description="Gly residues" evidence="1">
    <location>
        <begin position="1"/>
        <end position="22"/>
    </location>
</feature>
<evidence type="ECO:0000259" key="2">
    <source>
        <dbReference type="Pfam" id="PF18914"/>
    </source>
</evidence>
<feature type="domain" description="DUF5666" evidence="2">
    <location>
        <begin position="137"/>
        <end position="200"/>
    </location>
</feature>
<accession>A0ABP7N3C8</accession>
<evidence type="ECO:0000256" key="1">
    <source>
        <dbReference type="SAM" id="MobiDB-lite"/>
    </source>
</evidence>
<name>A0ABP7N3C8_9GAMM</name>
<proteinExistence type="predicted"/>
<keyword evidence="4" id="KW-1185">Reference proteome</keyword>
<dbReference type="Proteomes" id="UP001501565">
    <property type="component" value="Unassembled WGS sequence"/>
</dbReference>
<dbReference type="InterPro" id="IPR043724">
    <property type="entry name" value="DUF5666"/>
</dbReference>
<comment type="caution">
    <text evidence="3">The sequence shown here is derived from an EMBL/GenBank/DDBJ whole genome shotgun (WGS) entry which is preliminary data.</text>
</comment>
<feature type="compositionally biased region" description="Gly residues" evidence="1">
    <location>
        <begin position="29"/>
        <end position="46"/>
    </location>
</feature>
<evidence type="ECO:0000313" key="3">
    <source>
        <dbReference type="EMBL" id="GAA3935996.1"/>
    </source>
</evidence>
<protein>
    <recommendedName>
        <fullName evidence="2">DUF5666 domain-containing protein</fullName>
    </recommendedName>
</protein>
<dbReference type="Pfam" id="PF18914">
    <property type="entry name" value="DUF5666"/>
    <property type="match status" value="1"/>
</dbReference>